<keyword evidence="2" id="KW-1185">Reference proteome</keyword>
<reference evidence="1" key="1">
    <citation type="submission" date="2021-06" db="EMBL/GenBank/DDBJ databases">
        <authorList>
            <person name="Kallberg Y."/>
            <person name="Tangrot J."/>
            <person name="Rosling A."/>
        </authorList>
    </citation>
    <scope>NUCLEOTIDE SEQUENCE</scope>
    <source>
        <strain evidence="1">MA461A</strain>
    </source>
</reference>
<proteinExistence type="predicted"/>
<feature type="non-terminal residue" evidence="1">
    <location>
        <position position="1"/>
    </location>
</feature>
<organism evidence="1 2">
    <name type="scientific">Racocetra persica</name>
    <dbReference type="NCBI Taxonomy" id="160502"/>
    <lineage>
        <taxon>Eukaryota</taxon>
        <taxon>Fungi</taxon>
        <taxon>Fungi incertae sedis</taxon>
        <taxon>Mucoromycota</taxon>
        <taxon>Glomeromycotina</taxon>
        <taxon>Glomeromycetes</taxon>
        <taxon>Diversisporales</taxon>
        <taxon>Gigasporaceae</taxon>
        <taxon>Racocetra</taxon>
    </lineage>
</organism>
<name>A0ACA9SLY7_9GLOM</name>
<evidence type="ECO:0000313" key="1">
    <source>
        <dbReference type="EMBL" id="CAG8842216.1"/>
    </source>
</evidence>
<comment type="caution">
    <text evidence="1">The sequence shown here is derived from an EMBL/GenBank/DDBJ whole genome shotgun (WGS) entry which is preliminary data.</text>
</comment>
<sequence length="85" mass="9076">QTLAAIAQLFMLGVPPKLANIWFSQFGEQNFATSVGITANSAGAAVGDKLFMLLTTSYALVTGGLYALTTLLSQMILPVFEQFDE</sequence>
<gene>
    <name evidence="1" type="ORF">RPERSI_LOCUS32218</name>
</gene>
<dbReference type="Proteomes" id="UP000789920">
    <property type="component" value="Unassembled WGS sequence"/>
</dbReference>
<evidence type="ECO:0000313" key="2">
    <source>
        <dbReference type="Proteomes" id="UP000789920"/>
    </source>
</evidence>
<protein>
    <submittedName>
        <fullName evidence="1">10063_t:CDS:1</fullName>
    </submittedName>
</protein>
<feature type="non-terminal residue" evidence="1">
    <location>
        <position position="85"/>
    </location>
</feature>
<accession>A0ACA9SLY7</accession>
<dbReference type="EMBL" id="CAJVQC010133392">
    <property type="protein sequence ID" value="CAG8842216.1"/>
    <property type="molecule type" value="Genomic_DNA"/>
</dbReference>